<organism evidence="1 2">
    <name type="scientific">Physcomitrium patens</name>
    <name type="common">Spreading-leaved earth moss</name>
    <name type="synonym">Physcomitrella patens</name>
    <dbReference type="NCBI Taxonomy" id="3218"/>
    <lineage>
        <taxon>Eukaryota</taxon>
        <taxon>Viridiplantae</taxon>
        <taxon>Streptophyta</taxon>
        <taxon>Embryophyta</taxon>
        <taxon>Bryophyta</taxon>
        <taxon>Bryophytina</taxon>
        <taxon>Bryopsida</taxon>
        <taxon>Funariidae</taxon>
        <taxon>Funariales</taxon>
        <taxon>Funariaceae</taxon>
        <taxon>Physcomitrium</taxon>
    </lineage>
</organism>
<proteinExistence type="predicted"/>
<dbReference type="EnsemblPlants" id="Pp3c18_9260V3.3">
    <property type="protein sequence ID" value="Pp3c18_9260V3.3"/>
    <property type="gene ID" value="Pp3c18_9260"/>
</dbReference>
<name>A0A7I4BH20_PHYPA</name>
<protein>
    <submittedName>
        <fullName evidence="1">Uncharacterized protein</fullName>
    </submittedName>
</protein>
<reference evidence="1 2" key="2">
    <citation type="journal article" date="2018" name="Plant J.">
        <title>The Physcomitrella patens chromosome-scale assembly reveals moss genome structure and evolution.</title>
        <authorList>
            <person name="Lang D."/>
            <person name="Ullrich K.K."/>
            <person name="Murat F."/>
            <person name="Fuchs J."/>
            <person name="Jenkins J."/>
            <person name="Haas F.B."/>
            <person name="Piednoel M."/>
            <person name="Gundlach H."/>
            <person name="Van Bel M."/>
            <person name="Meyberg R."/>
            <person name="Vives C."/>
            <person name="Morata J."/>
            <person name="Symeonidi A."/>
            <person name="Hiss M."/>
            <person name="Muchero W."/>
            <person name="Kamisugi Y."/>
            <person name="Saleh O."/>
            <person name="Blanc G."/>
            <person name="Decker E.L."/>
            <person name="van Gessel N."/>
            <person name="Grimwood J."/>
            <person name="Hayes R.D."/>
            <person name="Graham S.W."/>
            <person name="Gunter L.E."/>
            <person name="McDaniel S.F."/>
            <person name="Hoernstein S.N.W."/>
            <person name="Larsson A."/>
            <person name="Li F.W."/>
            <person name="Perroud P.F."/>
            <person name="Phillips J."/>
            <person name="Ranjan P."/>
            <person name="Rokshar D.S."/>
            <person name="Rothfels C.J."/>
            <person name="Schneider L."/>
            <person name="Shu S."/>
            <person name="Stevenson D.W."/>
            <person name="Thummler F."/>
            <person name="Tillich M."/>
            <person name="Villarreal Aguilar J.C."/>
            <person name="Widiez T."/>
            <person name="Wong G.K."/>
            <person name="Wymore A."/>
            <person name="Zhang Y."/>
            <person name="Zimmer A.D."/>
            <person name="Quatrano R.S."/>
            <person name="Mayer K.F.X."/>
            <person name="Goodstein D."/>
            <person name="Casacuberta J.M."/>
            <person name="Vandepoele K."/>
            <person name="Reski R."/>
            <person name="Cuming A.C."/>
            <person name="Tuskan G.A."/>
            <person name="Maumus F."/>
            <person name="Salse J."/>
            <person name="Schmutz J."/>
            <person name="Rensing S.A."/>
        </authorList>
    </citation>
    <scope>NUCLEOTIDE SEQUENCE [LARGE SCALE GENOMIC DNA]</scope>
    <source>
        <strain evidence="1 2">cv. Gransden 2004</strain>
    </source>
</reference>
<accession>A0A7I4BH20</accession>
<sequence length="61" mass="7016">MKSSVISSVAGDEYSLEGIKVREVVKSSTFLPVPSGTWFKRFQVLFAMDSLYHRFRMLPCR</sequence>
<reference evidence="1 2" key="1">
    <citation type="journal article" date="2008" name="Science">
        <title>The Physcomitrella genome reveals evolutionary insights into the conquest of land by plants.</title>
        <authorList>
            <person name="Rensing S."/>
            <person name="Lang D."/>
            <person name="Zimmer A."/>
            <person name="Terry A."/>
            <person name="Salamov A."/>
            <person name="Shapiro H."/>
            <person name="Nishiyama T."/>
            <person name="Perroud P.-F."/>
            <person name="Lindquist E."/>
            <person name="Kamisugi Y."/>
            <person name="Tanahashi T."/>
            <person name="Sakakibara K."/>
            <person name="Fujita T."/>
            <person name="Oishi K."/>
            <person name="Shin-I T."/>
            <person name="Kuroki Y."/>
            <person name="Toyoda A."/>
            <person name="Suzuki Y."/>
            <person name="Hashimoto A."/>
            <person name="Yamaguchi K."/>
            <person name="Sugano A."/>
            <person name="Kohara Y."/>
            <person name="Fujiyama A."/>
            <person name="Anterola A."/>
            <person name="Aoki S."/>
            <person name="Ashton N."/>
            <person name="Barbazuk W.B."/>
            <person name="Barker E."/>
            <person name="Bennetzen J."/>
            <person name="Bezanilla M."/>
            <person name="Blankenship R."/>
            <person name="Cho S.H."/>
            <person name="Dutcher S."/>
            <person name="Estelle M."/>
            <person name="Fawcett J.A."/>
            <person name="Gundlach H."/>
            <person name="Hanada K."/>
            <person name="Heyl A."/>
            <person name="Hicks K.A."/>
            <person name="Hugh J."/>
            <person name="Lohr M."/>
            <person name="Mayer K."/>
            <person name="Melkozernov A."/>
            <person name="Murata T."/>
            <person name="Nelson D."/>
            <person name="Pils B."/>
            <person name="Prigge M."/>
            <person name="Reiss B."/>
            <person name="Renner T."/>
            <person name="Rombauts S."/>
            <person name="Rushton P."/>
            <person name="Sanderfoot A."/>
            <person name="Schween G."/>
            <person name="Shiu S.-H."/>
            <person name="Stueber K."/>
            <person name="Theodoulou F.L."/>
            <person name="Tu H."/>
            <person name="Van de Peer Y."/>
            <person name="Verrier P.J."/>
            <person name="Waters E."/>
            <person name="Wood A."/>
            <person name="Yang L."/>
            <person name="Cove D."/>
            <person name="Cuming A."/>
            <person name="Hasebe M."/>
            <person name="Lucas S."/>
            <person name="Mishler D.B."/>
            <person name="Reski R."/>
            <person name="Grigoriev I."/>
            <person name="Quatrano R.S."/>
            <person name="Boore J.L."/>
        </authorList>
    </citation>
    <scope>NUCLEOTIDE SEQUENCE [LARGE SCALE GENOMIC DNA]</scope>
    <source>
        <strain evidence="1 2">cv. Gransden 2004</strain>
    </source>
</reference>
<reference evidence="1" key="3">
    <citation type="submission" date="2020-12" db="UniProtKB">
        <authorList>
            <consortium name="EnsemblPlants"/>
        </authorList>
    </citation>
    <scope>IDENTIFICATION</scope>
</reference>
<evidence type="ECO:0000313" key="2">
    <source>
        <dbReference type="Proteomes" id="UP000006727"/>
    </source>
</evidence>
<dbReference type="AlphaFoldDB" id="A0A7I4BH20"/>
<dbReference type="Gramene" id="Pp3c18_9260V3.3">
    <property type="protein sequence ID" value="Pp3c18_9260V3.3"/>
    <property type="gene ID" value="Pp3c18_9260"/>
</dbReference>
<dbReference type="Proteomes" id="UP000006727">
    <property type="component" value="Chromosome 18"/>
</dbReference>
<evidence type="ECO:0000313" key="1">
    <source>
        <dbReference type="EnsemblPlants" id="Pp3c18_9260V3.3"/>
    </source>
</evidence>
<keyword evidence="2" id="KW-1185">Reference proteome</keyword>
<dbReference type="EMBL" id="ABEU02000018">
    <property type="status" value="NOT_ANNOTATED_CDS"/>
    <property type="molecule type" value="Genomic_DNA"/>
</dbReference>